<organism evidence="2 3">
    <name type="scientific">Loktanella salsilacus</name>
    <dbReference type="NCBI Taxonomy" id="195913"/>
    <lineage>
        <taxon>Bacteria</taxon>
        <taxon>Pseudomonadati</taxon>
        <taxon>Pseudomonadota</taxon>
        <taxon>Alphaproteobacteria</taxon>
        <taxon>Rhodobacterales</taxon>
        <taxon>Roseobacteraceae</taxon>
        <taxon>Loktanella</taxon>
    </lineage>
</organism>
<dbReference type="Proteomes" id="UP000199550">
    <property type="component" value="Unassembled WGS sequence"/>
</dbReference>
<dbReference type="RefSeq" id="WP_090186715.1">
    <property type="nucleotide sequence ID" value="NZ_FOTF01000005.1"/>
</dbReference>
<evidence type="ECO:0000256" key="1">
    <source>
        <dbReference type="SAM" id="MobiDB-lite"/>
    </source>
</evidence>
<gene>
    <name evidence="2" type="ORF">SAMN04488004_10523</name>
</gene>
<name>A0A1I4DRE9_9RHOB</name>
<sequence>MSDPMTNVEIEDVLSSIRRLVAEGTPGKAVVSSKPPRTMPKLVLTPALRVDTAPEPARHAAAEAEPIKLQDAQRVDAFAPQSPALVKAVDPASERLNLLATIAELEAAVRDQPDEWEPDGTGTPMEFSWARAGFRGDVPVEDAEEIVAAPANVSAWPRTLVEAAKRYGDTENAPDDDAAQDELVEDVAVEDVAFRHHTASGTAPAPADEAEFNDDLIGGPDLGEDPEAMLDSYLSDDAIIDEAMLRDIVRDIVRQELQGKLGERITRNVRKMVRREIHRALTTQSFD</sequence>
<dbReference type="OrthoDB" id="7875768at2"/>
<evidence type="ECO:0000313" key="3">
    <source>
        <dbReference type="Proteomes" id="UP000199550"/>
    </source>
</evidence>
<keyword evidence="3" id="KW-1185">Reference proteome</keyword>
<reference evidence="2 3" key="1">
    <citation type="submission" date="2016-10" db="EMBL/GenBank/DDBJ databases">
        <authorList>
            <person name="de Groot N.N."/>
        </authorList>
    </citation>
    <scope>NUCLEOTIDE SEQUENCE [LARGE SCALE GENOMIC DNA]</scope>
    <source>
        <strain evidence="2 3">DSM 16199</strain>
    </source>
</reference>
<evidence type="ECO:0008006" key="4">
    <source>
        <dbReference type="Google" id="ProtNLM"/>
    </source>
</evidence>
<proteinExistence type="predicted"/>
<accession>A0A1I4DRE9</accession>
<dbReference type="AlphaFoldDB" id="A0A1I4DRE9"/>
<evidence type="ECO:0000313" key="2">
    <source>
        <dbReference type="EMBL" id="SFK96154.1"/>
    </source>
</evidence>
<protein>
    <recommendedName>
        <fullName evidence="4">Cell pole-organizing protein PopZ</fullName>
    </recommendedName>
</protein>
<dbReference type="STRING" id="195913.SAMN04488004_10523"/>
<feature type="region of interest" description="Disordered" evidence="1">
    <location>
        <begin position="198"/>
        <end position="223"/>
    </location>
</feature>
<dbReference type="EMBL" id="FOTF01000005">
    <property type="protein sequence ID" value="SFK96154.1"/>
    <property type="molecule type" value="Genomic_DNA"/>
</dbReference>